<evidence type="ECO:0000256" key="1">
    <source>
        <dbReference type="SAM" id="MobiDB-lite"/>
    </source>
</evidence>
<feature type="region of interest" description="Disordered" evidence="1">
    <location>
        <begin position="1"/>
        <end position="27"/>
    </location>
</feature>
<comment type="caution">
    <text evidence="2">The sequence shown here is derived from an EMBL/GenBank/DDBJ whole genome shotgun (WGS) entry which is preliminary data.</text>
</comment>
<dbReference type="AlphaFoldDB" id="A0AAD6IX41"/>
<evidence type="ECO:0000313" key="2">
    <source>
        <dbReference type="EMBL" id="KAJ6260106.1"/>
    </source>
</evidence>
<name>A0AAD6IX41_DREDA</name>
<proteinExistence type="predicted"/>
<accession>A0AAD6IX41</accession>
<protein>
    <submittedName>
        <fullName evidence="2">Uncharacterized protein</fullName>
    </submittedName>
</protein>
<keyword evidence="3" id="KW-1185">Reference proteome</keyword>
<gene>
    <name evidence="2" type="ORF">Dda_4327</name>
</gene>
<sequence length="103" mass="11596">MQKGVYGLGDTHPNTGRGFASRRSPIETSTSTDIGFWRVARWRESESEGRFRTTAELGCRWLMRIPRAAGARWSGGQKVGWMEEARDRTGVQSKCQRASDDAM</sequence>
<reference evidence="2" key="1">
    <citation type="submission" date="2023-01" db="EMBL/GenBank/DDBJ databases">
        <title>The chitinases involved in constricting ring structure development in the nematode-trapping fungus Drechslerella dactyloides.</title>
        <authorList>
            <person name="Wang R."/>
            <person name="Zhang L."/>
            <person name="Tang P."/>
            <person name="Li S."/>
            <person name="Liang L."/>
        </authorList>
    </citation>
    <scope>NUCLEOTIDE SEQUENCE</scope>
    <source>
        <strain evidence="2">YMF1.00031</strain>
    </source>
</reference>
<dbReference type="Proteomes" id="UP001221413">
    <property type="component" value="Unassembled WGS sequence"/>
</dbReference>
<evidence type="ECO:0000313" key="3">
    <source>
        <dbReference type="Proteomes" id="UP001221413"/>
    </source>
</evidence>
<dbReference type="EMBL" id="JAQGDS010000005">
    <property type="protein sequence ID" value="KAJ6260106.1"/>
    <property type="molecule type" value="Genomic_DNA"/>
</dbReference>
<organism evidence="2 3">
    <name type="scientific">Drechslerella dactyloides</name>
    <name type="common">Nematode-trapping fungus</name>
    <name type="synonym">Arthrobotrys dactyloides</name>
    <dbReference type="NCBI Taxonomy" id="74499"/>
    <lineage>
        <taxon>Eukaryota</taxon>
        <taxon>Fungi</taxon>
        <taxon>Dikarya</taxon>
        <taxon>Ascomycota</taxon>
        <taxon>Pezizomycotina</taxon>
        <taxon>Orbiliomycetes</taxon>
        <taxon>Orbiliales</taxon>
        <taxon>Orbiliaceae</taxon>
        <taxon>Drechslerella</taxon>
    </lineage>
</organism>